<evidence type="ECO:0000256" key="1">
    <source>
        <dbReference type="SAM" id="MobiDB-lite"/>
    </source>
</evidence>
<dbReference type="PROSITE" id="PS51257">
    <property type="entry name" value="PROKAR_LIPOPROTEIN"/>
    <property type="match status" value="1"/>
</dbReference>
<gene>
    <name evidence="3" type="ORF">ED208_10375</name>
</gene>
<dbReference type="Proteomes" id="UP000282106">
    <property type="component" value="Unassembled WGS sequence"/>
</dbReference>
<sequence length="105" mass="10889">MSVSRLTVLALLSLSLVGCASDRECTAKARYRQAESIPVIQGTGDLHLPESPSALRIPPLSEAAKAAAAEPQPRGKGRRGACLDVPPQMPPQEETAPPPAAPAAK</sequence>
<feature type="signal peptide" evidence="2">
    <location>
        <begin position="1"/>
        <end position="20"/>
    </location>
</feature>
<reference evidence="3 4" key="1">
    <citation type="submission" date="2018-10" db="EMBL/GenBank/DDBJ databases">
        <authorList>
            <person name="Chen W.-M."/>
        </authorList>
    </citation>
    <scope>NUCLEOTIDE SEQUENCE [LARGE SCALE GENOMIC DNA]</scope>
    <source>
        <strain evidence="3 4">THS-13</strain>
    </source>
</reference>
<feature type="compositionally biased region" description="Pro residues" evidence="1">
    <location>
        <begin position="96"/>
        <end position="105"/>
    </location>
</feature>
<name>A0A3N0V9Z7_9GAMM</name>
<proteinExistence type="predicted"/>
<dbReference type="InParanoid" id="A0A3N0V9Z7"/>
<dbReference type="EMBL" id="RJVO01000004">
    <property type="protein sequence ID" value="ROH89529.1"/>
    <property type="molecule type" value="Genomic_DNA"/>
</dbReference>
<accession>A0A3N0V9Z7</accession>
<keyword evidence="4" id="KW-1185">Reference proteome</keyword>
<evidence type="ECO:0000313" key="3">
    <source>
        <dbReference type="EMBL" id="ROH89529.1"/>
    </source>
</evidence>
<protein>
    <recommendedName>
        <fullName evidence="5">DUF3035 domain-containing protein</fullName>
    </recommendedName>
</protein>
<feature type="chain" id="PRO_5017988011" description="DUF3035 domain-containing protein" evidence="2">
    <location>
        <begin position="21"/>
        <end position="105"/>
    </location>
</feature>
<dbReference type="RefSeq" id="WP_123211826.1">
    <property type="nucleotide sequence ID" value="NZ_RJVO01000004.1"/>
</dbReference>
<evidence type="ECO:0000256" key="2">
    <source>
        <dbReference type="SAM" id="SignalP"/>
    </source>
</evidence>
<keyword evidence="2" id="KW-0732">Signal</keyword>
<feature type="region of interest" description="Disordered" evidence="1">
    <location>
        <begin position="62"/>
        <end position="105"/>
    </location>
</feature>
<organism evidence="3 4">
    <name type="scientific">Stagnimonas aquatica</name>
    <dbReference type="NCBI Taxonomy" id="2689987"/>
    <lineage>
        <taxon>Bacteria</taxon>
        <taxon>Pseudomonadati</taxon>
        <taxon>Pseudomonadota</taxon>
        <taxon>Gammaproteobacteria</taxon>
        <taxon>Nevskiales</taxon>
        <taxon>Nevskiaceae</taxon>
        <taxon>Stagnimonas</taxon>
    </lineage>
</organism>
<evidence type="ECO:0008006" key="5">
    <source>
        <dbReference type="Google" id="ProtNLM"/>
    </source>
</evidence>
<comment type="caution">
    <text evidence="3">The sequence shown here is derived from an EMBL/GenBank/DDBJ whole genome shotgun (WGS) entry which is preliminary data.</text>
</comment>
<evidence type="ECO:0000313" key="4">
    <source>
        <dbReference type="Proteomes" id="UP000282106"/>
    </source>
</evidence>
<dbReference type="AlphaFoldDB" id="A0A3N0V9Z7"/>